<dbReference type="Proteomes" id="UP000887576">
    <property type="component" value="Unplaced"/>
</dbReference>
<reference evidence="2" key="1">
    <citation type="submission" date="2022-11" db="UniProtKB">
        <authorList>
            <consortium name="WormBaseParasite"/>
        </authorList>
    </citation>
    <scope>IDENTIFICATION</scope>
</reference>
<sequence length="390" mass="45612">MLRIFNGRKIGAVLLPLLAAFVFNEYLIYHFVISRCDYPKIIHRTRGRLIENNYSRIMLLADTHLLGVRRGHWLDKLRREWQMRRSFQTAMSWLTPNAVFFLGDSTDEGQWANEAEFNGYADRFDELFAVPESTKRFVVVGNHDVGFHYALMPQSLERFSARFGVKKSVDYVNIGGNHFVLINSMAMEGDGCRLCHTAEMEVKQLKKRFDCSRTAECDSNFSSNYSRPIILQHFPLFRSNDLICEDSEDLAPSEIRQEAFREKWECLSKDSTNLLLNSFRPRAVFGGHSHFTCSRYWSTPFNFYEYTIASFSWRNNRWPSFLLLTVSPTELKVAKCMIPHEHTTFFIYGLAALCSLFVAIFQWWQSRKSTFESFPVEEKRTFFGRSAKHD</sequence>
<name>A0AC34QRK5_9BILA</name>
<evidence type="ECO:0000313" key="2">
    <source>
        <dbReference type="WBParaSite" id="JU765_v2.g18626.t1"/>
    </source>
</evidence>
<protein>
    <submittedName>
        <fullName evidence="2">Calcineurin-like phosphoesterase domain-containing protein</fullName>
    </submittedName>
</protein>
<organism evidence="1 2">
    <name type="scientific">Panagrolaimus sp. JU765</name>
    <dbReference type="NCBI Taxonomy" id="591449"/>
    <lineage>
        <taxon>Eukaryota</taxon>
        <taxon>Metazoa</taxon>
        <taxon>Ecdysozoa</taxon>
        <taxon>Nematoda</taxon>
        <taxon>Chromadorea</taxon>
        <taxon>Rhabditida</taxon>
        <taxon>Tylenchina</taxon>
        <taxon>Panagrolaimomorpha</taxon>
        <taxon>Panagrolaimoidea</taxon>
        <taxon>Panagrolaimidae</taxon>
        <taxon>Panagrolaimus</taxon>
    </lineage>
</organism>
<dbReference type="WBParaSite" id="JU765_v2.g18626.t1">
    <property type="protein sequence ID" value="JU765_v2.g18626.t1"/>
    <property type="gene ID" value="JU765_v2.g18626"/>
</dbReference>
<accession>A0AC34QRK5</accession>
<proteinExistence type="predicted"/>
<evidence type="ECO:0000313" key="1">
    <source>
        <dbReference type="Proteomes" id="UP000887576"/>
    </source>
</evidence>